<dbReference type="InterPro" id="IPR037278">
    <property type="entry name" value="ARFGAP/RecO"/>
</dbReference>
<evidence type="ECO:0000313" key="8">
    <source>
        <dbReference type="EMBL" id="TPW36129.1"/>
    </source>
</evidence>
<evidence type="ECO:0000256" key="1">
    <source>
        <dbReference type="ARBA" id="ARBA00007452"/>
    </source>
</evidence>
<protein>
    <recommendedName>
        <fullName evidence="2">DNA repair protein RecO</fullName>
    </recommendedName>
    <alternativeName>
        <fullName evidence="6">Recombination protein O</fullName>
    </alternativeName>
</protein>
<feature type="domain" description="DNA replication/recombination mediator RecO N-terminal" evidence="7">
    <location>
        <begin position="1"/>
        <end position="74"/>
    </location>
</feature>
<keyword evidence="9" id="KW-1185">Reference proteome</keyword>
<dbReference type="SUPFAM" id="SSF57863">
    <property type="entry name" value="ArfGap/RecO-like zinc finger"/>
    <property type="match status" value="1"/>
</dbReference>
<proteinExistence type="inferred from homology"/>
<dbReference type="EMBL" id="SORZ01000001">
    <property type="protein sequence ID" value="TPW36129.1"/>
    <property type="molecule type" value="Genomic_DNA"/>
</dbReference>
<dbReference type="Pfam" id="PF11967">
    <property type="entry name" value="RecO_N"/>
    <property type="match status" value="1"/>
</dbReference>
<evidence type="ECO:0000256" key="2">
    <source>
        <dbReference type="ARBA" id="ARBA00021310"/>
    </source>
</evidence>
<keyword evidence="4" id="KW-0233">DNA recombination</keyword>
<evidence type="ECO:0000256" key="6">
    <source>
        <dbReference type="ARBA" id="ARBA00033409"/>
    </source>
</evidence>
<dbReference type="InterPro" id="IPR003717">
    <property type="entry name" value="RecO"/>
</dbReference>
<evidence type="ECO:0000256" key="5">
    <source>
        <dbReference type="ARBA" id="ARBA00023204"/>
    </source>
</evidence>
<name>A0A506US63_9PROT</name>
<dbReference type="NCBIfam" id="TIGR00613">
    <property type="entry name" value="reco"/>
    <property type="match status" value="1"/>
</dbReference>
<comment type="caution">
    <text evidence="8">The sequence shown here is derived from an EMBL/GenBank/DDBJ whole genome shotgun (WGS) entry which is preliminary data.</text>
</comment>
<dbReference type="Proteomes" id="UP000315037">
    <property type="component" value="Unassembled WGS sequence"/>
</dbReference>
<evidence type="ECO:0000259" key="7">
    <source>
        <dbReference type="Pfam" id="PF11967"/>
    </source>
</evidence>
<dbReference type="GO" id="GO:0006310">
    <property type="term" value="P:DNA recombination"/>
    <property type="evidence" value="ECO:0007669"/>
    <property type="project" value="UniProtKB-KW"/>
</dbReference>
<dbReference type="InterPro" id="IPR012340">
    <property type="entry name" value="NA-bd_OB-fold"/>
</dbReference>
<dbReference type="PANTHER" id="PTHR33991">
    <property type="entry name" value="DNA REPAIR PROTEIN RECO"/>
    <property type="match status" value="1"/>
</dbReference>
<dbReference type="GO" id="GO:0006302">
    <property type="term" value="P:double-strand break repair"/>
    <property type="evidence" value="ECO:0007669"/>
    <property type="project" value="TreeGrafter"/>
</dbReference>
<dbReference type="GO" id="GO:0043590">
    <property type="term" value="C:bacterial nucleoid"/>
    <property type="evidence" value="ECO:0007669"/>
    <property type="project" value="TreeGrafter"/>
</dbReference>
<organism evidence="8 9">
    <name type="scientific">Oecophyllibacter saccharovorans</name>
    <dbReference type="NCBI Taxonomy" id="2558360"/>
    <lineage>
        <taxon>Bacteria</taxon>
        <taxon>Pseudomonadati</taxon>
        <taxon>Pseudomonadota</taxon>
        <taxon>Alphaproteobacteria</taxon>
        <taxon>Acetobacterales</taxon>
        <taxon>Acetobacteraceae</taxon>
        <taxon>Oecophyllibacter</taxon>
    </lineage>
</organism>
<dbReference type="Gene3D" id="1.20.1440.120">
    <property type="entry name" value="Recombination protein O, C-terminal domain"/>
    <property type="match status" value="1"/>
</dbReference>
<accession>A0A506US63</accession>
<evidence type="ECO:0000256" key="3">
    <source>
        <dbReference type="ARBA" id="ARBA00022763"/>
    </source>
</evidence>
<dbReference type="Pfam" id="PF02565">
    <property type="entry name" value="RecO_C"/>
    <property type="match status" value="1"/>
</dbReference>
<keyword evidence="3" id="KW-0227">DNA damage</keyword>
<comment type="similarity">
    <text evidence="1">Belongs to the RecO family.</text>
</comment>
<keyword evidence="5" id="KW-0234">DNA repair</keyword>
<dbReference type="AlphaFoldDB" id="A0A506US63"/>
<reference evidence="8 9" key="1">
    <citation type="submission" date="2019-03" db="EMBL/GenBank/DDBJ databases">
        <title>The complete genome sequence of Neokomagataea sp. Jb2 NBRC113641.</title>
        <authorList>
            <person name="Chua K.-O."/>
            <person name="Chan K.-G."/>
            <person name="See-Too W.-S."/>
        </authorList>
    </citation>
    <scope>NUCLEOTIDE SEQUENCE [LARGE SCALE GENOMIC DNA]</scope>
    <source>
        <strain evidence="8 9">Jb2</strain>
    </source>
</reference>
<evidence type="ECO:0000313" key="9">
    <source>
        <dbReference type="Proteomes" id="UP000315037"/>
    </source>
</evidence>
<dbReference type="InterPro" id="IPR022572">
    <property type="entry name" value="DNA_rep/recomb_RecO_N"/>
</dbReference>
<dbReference type="InterPro" id="IPR042242">
    <property type="entry name" value="RecO_C"/>
</dbReference>
<gene>
    <name evidence="8" type="primary">recO</name>
    <name evidence="8" type="ORF">E3202_00675</name>
</gene>
<sequence>MEWEAPAVVVNTALQGEGSLLATVLTGGQGLRRGLVYGGQSRRQRGCWELGTIVVARWQARLPEQLGRLSAEPVRFPAASLLSQPLSLALLRSACTLAAETLPEKEPCPEVFEGLVGLLGALTVNPRSPPVADYLRWELILLQTLGYGLSLGACAVTGAQAGLAYVSPKSGCAVTAEGAGPWRARLLPLPGFLTAEAGSLETDGQENAPRQAEGAAPAWLEGLQLTGHFLQRAVFDTFHRPLPAARALLEQRLVRLAQVS</sequence>
<evidence type="ECO:0000256" key="4">
    <source>
        <dbReference type="ARBA" id="ARBA00023172"/>
    </source>
</evidence>
<dbReference type="PANTHER" id="PTHR33991:SF1">
    <property type="entry name" value="DNA REPAIR PROTEIN RECO"/>
    <property type="match status" value="1"/>
</dbReference>
<dbReference type="SUPFAM" id="SSF50249">
    <property type="entry name" value="Nucleic acid-binding proteins"/>
    <property type="match status" value="1"/>
</dbReference>